<dbReference type="InterPro" id="IPR027417">
    <property type="entry name" value="P-loop_NTPase"/>
</dbReference>
<dbReference type="OrthoDB" id="9795565at2"/>
<keyword evidence="4" id="KW-1185">Reference proteome</keyword>
<organism evidence="3 4">
    <name type="scientific">Agitococcus lubricus</name>
    <dbReference type="NCBI Taxonomy" id="1077255"/>
    <lineage>
        <taxon>Bacteria</taxon>
        <taxon>Pseudomonadati</taxon>
        <taxon>Pseudomonadota</taxon>
        <taxon>Gammaproteobacteria</taxon>
        <taxon>Moraxellales</taxon>
        <taxon>Moraxellaceae</taxon>
        <taxon>Agitococcus</taxon>
    </lineage>
</organism>
<evidence type="ECO:0000256" key="2">
    <source>
        <dbReference type="ARBA" id="ARBA00022840"/>
    </source>
</evidence>
<evidence type="ECO:0000313" key="4">
    <source>
        <dbReference type="Proteomes" id="UP000244223"/>
    </source>
</evidence>
<evidence type="ECO:0000313" key="3">
    <source>
        <dbReference type="EMBL" id="PTQ87361.1"/>
    </source>
</evidence>
<keyword evidence="1" id="KW-0547">Nucleotide-binding</keyword>
<name>A0A2T5IU01_9GAMM</name>
<comment type="caution">
    <text evidence="3">The sequence shown here is derived from an EMBL/GenBank/DDBJ whole genome shotgun (WGS) entry which is preliminary data.</text>
</comment>
<proteinExistence type="predicted"/>
<evidence type="ECO:0000256" key="1">
    <source>
        <dbReference type="ARBA" id="ARBA00022741"/>
    </source>
</evidence>
<gene>
    <name evidence="3" type="ORF">C8N29_1198</name>
</gene>
<dbReference type="Gene3D" id="3.40.50.300">
    <property type="entry name" value="P-loop containing nucleotide triphosphate hydrolases"/>
    <property type="match status" value="1"/>
</dbReference>
<dbReference type="EMBL" id="QAON01000019">
    <property type="protein sequence ID" value="PTQ87361.1"/>
    <property type="molecule type" value="Genomic_DNA"/>
</dbReference>
<dbReference type="Proteomes" id="UP000244223">
    <property type="component" value="Unassembled WGS sequence"/>
</dbReference>
<accession>A0A2T5IU01</accession>
<protein>
    <recommendedName>
        <fullName evidence="5">AAA domain-containing protein</fullName>
    </recommendedName>
</protein>
<dbReference type="PROSITE" id="PS00211">
    <property type="entry name" value="ABC_TRANSPORTER_1"/>
    <property type="match status" value="1"/>
</dbReference>
<sequence length="711" mass="80921">MDIEIKHCNNITKATVAIVPNKLNLKFAPNGTGKSTISKAIQYTVTGDIKALAELLPFKYRSENFNNIQPEVLGVESISSILCFNEEYVNNFTFRPEELVSNSFDIFIRTDAYQEKERDIETFTSLVKQQFANNPDIEVLLSNLNELSRAFKVTASGGLAKTSTGAKALSSSNKIDHIPEGLQPYQPFIQSSNCVNWIDWQAKGHKEFSNLSESCPFCTSDATNKKEQIANVSKEYDKNLIKSLVGIIDVINKLGEYFSHAAREKLDVIKSLKNGLEKEHETFIVTVKSQIDNLVAKLETLKGLTGFDFNEGENVKQKLQGYIIDLQFFDILNSVKTTDTISIINSSIEELIKQAGPLQGKINLQRIEMRKLIEKHQTDINAFLTFAGYRYQVAIVGEGEQAQLKLRHVDNSSHLSGGSQYLSFGERNAFSIVLFMYECLAKKPDLIILDDPISSFDKNKKYAIFEMLFRRDASDCLKSKTVLMLTHDVEPIIDTLKSVSKRFSNQVYASYLRLGNGEITEQSISNEDIKTFVQICNNIFSSQNDLIIKLIYLRRRYEVLGDLGNGYEVLSNLFKKRVEPEDFRIPRNEHGENTPLSTNNLNDGISDIKRFIPDVPDDYPSLIVFFCNEERIKELYMQSNNGYEKLQLIRILINIEKVKNSVIKKFINETYHIENEFIFQLDPTCFDLIPQYVVNECDKILAEFSEVNSNG</sequence>
<dbReference type="AlphaFoldDB" id="A0A2T5IU01"/>
<dbReference type="GO" id="GO:0016887">
    <property type="term" value="F:ATP hydrolysis activity"/>
    <property type="evidence" value="ECO:0007669"/>
    <property type="project" value="InterPro"/>
</dbReference>
<dbReference type="RefSeq" id="WP_107866776.1">
    <property type="nucleotide sequence ID" value="NZ_QAON01000019.1"/>
</dbReference>
<dbReference type="GO" id="GO:0005524">
    <property type="term" value="F:ATP binding"/>
    <property type="evidence" value="ECO:0007669"/>
    <property type="project" value="UniProtKB-KW"/>
</dbReference>
<dbReference type="SUPFAM" id="SSF52540">
    <property type="entry name" value="P-loop containing nucleoside triphosphate hydrolases"/>
    <property type="match status" value="1"/>
</dbReference>
<dbReference type="InterPro" id="IPR017871">
    <property type="entry name" value="ABC_transporter-like_CS"/>
</dbReference>
<reference evidence="3 4" key="1">
    <citation type="submission" date="2018-04" db="EMBL/GenBank/DDBJ databases">
        <title>Genomic Encyclopedia of Archaeal and Bacterial Type Strains, Phase II (KMG-II): from individual species to whole genera.</title>
        <authorList>
            <person name="Goeker M."/>
        </authorList>
    </citation>
    <scope>NUCLEOTIDE SEQUENCE [LARGE SCALE GENOMIC DNA]</scope>
    <source>
        <strain evidence="3 4">DSM 5822</strain>
    </source>
</reference>
<keyword evidence="2" id="KW-0067">ATP-binding</keyword>
<evidence type="ECO:0008006" key="5">
    <source>
        <dbReference type="Google" id="ProtNLM"/>
    </source>
</evidence>